<dbReference type="GeneID" id="62873745"/>
<feature type="transmembrane region" description="Helical" evidence="5">
    <location>
        <begin position="269"/>
        <end position="285"/>
    </location>
</feature>
<feature type="transmembrane region" description="Helical" evidence="5">
    <location>
        <begin position="94"/>
        <end position="114"/>
    </location>
</feature>
<feature type="transmembrane region" description="Helical" evidence="5">
    <location>
        <begin position="33"/>
        <end position="55"/>
    </location>
</feature>
<dbReference type="SUPFAM" id="SSF103481">
    <property type="entry name" value="Multidrug resistance efflux transporter EmrE"/>
    <property type="match status" value="2"/>
</dbReference>
<evidence type="ECO:0000259" key="6">
    <source>
        <dbReference type="Pfam" id="PF00892"/>
    </source>
</evidence>
<protein>
    <submittedName>
        <fullName evidence="7">EamA family transporter</fullName>
    </submittedName>
</protein>
<evidence type="ECO:0000313" key="7">
    <source>
        <dbReference type="EMBL" id="QRV15595.1"/>
    </source>
</evidence>
<proteinExistence type="predicted"/>
<feature type="transmembrane region" description="Helical" evidence="5">
    <location>
        <begin position="246"/>
        <end position="263"/>
    </location>
</feature>
<evidence type="ECO:0000256" key="2">
    <source>
        <dbReference type="ARBA" id="ARBA00022692"/>
    </source>
</evidence>
<comment type="subcellular location">
    <subcellularLocation>
        <location evidence="1">Membrane</location>
        <topology evidence="1">Multi-pass membrane protein</topology>
    </subcellularLocation>
</comment>
<dbReference type="AlphaFoldDB" id="A0A8T8E1A6"/>
<evidence type="ECO:0000256" key="4">
    <source>
        <dbReference type="ARBA" id="ARBA00023136"/>
    </source>
</evidence>
<dbReference type="OrthoDB" id="267946at2157"/>
<keyword evidence="8" id="KW-1185">Reference proteome</keyword>
<dbReference type="EMBL" id="CP069188">
    <property type="protein sequence ID" value="QRV15595.1"/>
    <property type="molecule type" value="Genomic_DNA"/>
</dbReference>
<dbReference type="PANTHER" id="PTHR32322:SF2">
    <property type="entry name" value="EAMA DOMAIN-CONTAINING PROTEIN"/>
    <property type="match status" value="1"/>
</dbReference>
<dbReference type="Proteomes" id="UP000637819">
    <property type="component" value="Chromosome"/>
</dbReference>
<dbReference type="Gene3D" id="1.10.3730.20">
    <property type="match status" value="1"/>
</dbReference>
<name>A0A8T8E1A6_9EURY</name>
<keyword evidence="4 5" id="KW-0472">Membrane</keyword>
<evidence type="ECO:0000256" key="3">
    <source>
        <dbReference type="ARBA" id="ARBA00022989"/>
    </source>
</evidence>
<feature type="domain" description="EamA" evidence="6">
    <location>
        <begin position="6"/>
        <end position="140"/>
    </location>
</feature>
<evidence type="ECO:0000313" key="8">
    <source>
        <dbReference type="Proteomes" id="UP000637819"/>
    </source>
</evidence>
<keyword evidence="3 5" id="KW-1133">Transmembrane helix</keyword>
<feature type="transmembrane region" description="Helical" evidence="5">
    <location>
        <begin position="211"/>
        <end position="234"/>
    </location>
</feature>
<dbReference type="GO" id="GO:0016020">
    <property type="term" value="C:membrane"/>
    <property type="evidence" value="ECO:0007669"/>
    <property type="project" value="UniProtKB-SubCell"/>
</dbReference>
<dbReference type="InterPro" id="IPR050638">
    <property type="entry name" value="AA-Vitamin_Transporters"/>
</dbReference>
<feature type="domain" description="EamA" evidence="6">
    <location>
        <begin position="150"/>
        <end position="285"/>
    </location>
</feature>
<gene>
    <name evidence="7" type="ORF">JMJ58_01435</name>
</gene>
<dbReference type="PANTHER" id="PTHR32322">
    <property type="entry name" value="INNER MEMBRANE TRANSPORTER"/>
    <property type="match status" value="1"/>
</dbReference>
<evidence type="ECO:0000256" key="1">
    <source>
        <dbReference type="ARBA" id="ARBA00004141"/>
    </source>
</evidence>
<accession>A0A8T8E1A6</accession>
<feature type="transmembrane region" description="Helical" evidence="5">
    <location>
        <begin position="7"/>
        <end position="27"/>
    </location>
</feature>
<evidence type="ECO:0000256" key="5">
    <source>
        <dbReference type="SAM" id="Phobius"/>
    </source>
</evidence>
<dbReference type="InterPro" id="IPR000620">
    <property type="entry name" value="EamA_dom"/>
</dbReference>
<dbReference type="InterPro" id="IPR037185">
    <property type="entry name" value="EmrE-like"/>
</dbReference>
<reference evidence="7 8" key="1">
    <citation type="submission" date="2021-01" db="EMBL/GenBank/DDBJ databases">
        <title>Genome Sequence and Methylation Pattern of Haloterrigena salifodinae BOL5-1, An Extremely Halophilic Archaeon from a Bolivian Salt Mine.</title>
        <authorList>
            <person name="DasSarma P."/>
            <person name="Anton B.P."/>
            <person name="DasSarma S.L."/>
            <person name="von Ehrenheim H.A.L."/>
            <person name="Martinez F.L."/>
            <person name="Guzman D."/>
            <person name="Roberts R.J."/>
            <person name="DasSarma S."/>
        </authorList>
    </citation>
    <scope>NUCLEOTIDE SEQUENCE [LARGE SCALE GENOMIC DNA]</scope>
    <source>
        <strain evidence="7 8">BOL5-1</strain>
    </source>
</reference>
<sequence length="289" mass="29089">MDERTVGIGYVLASAVGFGTVGIFGTLGGDVGLSIPTILAFRFAIASAVLWGLLAIQGRQNLLSGRFIGWAALLGIGGYGGMSGFYFWGLEHLTAGLVAIVLFTFPAIVVAVTLVTSPDRISGPLVAALCLSLGGVALVVGADSAGADPRGVVIVLGSAICYAGYMLGSERVLKSVDPQVLTAHVLPASGLLFLAIGAARGTFAVPAATETTAWIVLTALAMFSTAIPISLLYAGLPKIGASRASIISTAEPAVAVVLGAAVLGEPVTAMTVLGGLLVVVGVIVIQRRS</sequence>
<dbReference type="KEGG" id="hsal:JMJ58_01435"/>
<feature type="transmembrane region" description="Helical" evidence="5">
    <location>
        <begin position="151"/>
        <end position="168"/>
    </location>
</feature>
<keyword evidence="2 5" id="KW-0812">Transmembrane</keyword>
<feature type="transmembrane region" description="Helical" evidence="5">
    <location>
        <begin position="126"/>
        <end position="145"/>
    </location>
</feature>
<dbReference type="Pfam" id="PF00892">
    <property type="entry name" value="EamA"/>
    <property type="match status" value="2"/>
</dbReference>
<dbReference type="RefSeq" id="WP_126663387.1">
    <property type="nucleotide sequence ID" value="NZ_CP069188.1"/>
</dbReference>
<feature type="transmembrane region" description="Helical" evidence="5">
    <location>
        <begin position="180"/>
        <end position="199"/>
    </location>
</feature>
<feature type="transmembrane region" description="Helical" evidence="5">
    <location>
        <begin position="67"/>
        <end position="88"/>
    </location>
</feature>
<organism evidence="7 8">
    <name type="scientific">Haloterrigena salifodinae</name>
    <dbReference type="NCBI Taxonomy" id="2675099"/>
    <lineage>
        <taxon>Archaea</taxon>
        <taxon>Methanobacteriati</taxon>
        <taxon>Methanobacteriota</taxon>
        <taxon>Stenosarchaea group</taxon>
        <taxon>Halobacteria</taxon>
        <taxon>Halobacteriales</taxon>
        <taxon>Natrialbaceae</taxon>
        <taxon>Haloterrigena</taxon>
    </lineage>
</organism>